<gene>
    <name evidence="1" type="ORF">K6T50_01790</name>
</gene>
<reference evidence="1 2" key="1">
    <citation type="journal article" date="2021" name="Int. J. Syst. Evol. Microbiol.">
        <title>Halobaculum halophilum sp. nov. and Halobaculum salinum sp. nov., isolated from salt lake and saline soil.</title>
        <authorList>
            <person name="Cui H.L."/>
            <person name="Shi X.W."/>
            <person name="Yin X.M."/>
            <person name="Yang X.Y."/>
            <person name="Hou J."/>
            <person name="Zhu L."/>
        </authorList>
    </citation>
    <scope>NUCLEOTIDE SEQUENCE [LARGE SCALE GENOMIC DNA]</scope>
    <source>
        <strain evidence="1 2">NBRC 109044</strain>
    </source>
</reference>
<accession>A0A8T8WDI8</accession>
<dbReference type="GeneID" id="67176834"/>
<dbReference type="RefSeq" id="WP_222607739.1">
    <property type="nucleotide sequence ID" value="NZ_CP081958.1"/>
</dbReference>
<dbReference type="AlphaFoldDB" id="A0A8T8WDI8"/>
<evidence type="ECO:0000313" key="1">
    <source>
        <dbReference type="EMBL" id="QZP37932.1"/>
    </source>
</evidence>
<dbReference type="Proteomes" id="UP000826254">
    <property type="component" value="Chromosome"/>
</dbReference>
<organism evidence="1 2">
    <name type="scientific">Halobaculum magnesiiphilum</name>
    <dbReference type="NCBI Taxonomy" id="1017351"/>
    <lineage>
        <taxon>Archaea</taxon>
        <taxon>Methanobacteriati</taxon>
        <taxon>Methanobacteriota</taxon>
        <taxon>Stenosarchaea group</taxon>
        <taxon>Halobacteria</taxon>
        <taxon>Halobacteriales</taxon>
        <taxon>Haloferacaceae</taxon>
        <taxon>Halobaculum</taxon>
    </lineage>
</organism>
<dbReference type="EMBL" id="CP081958">
    <property type="protein sequence ID" value="QZP37932.1"/>
    <property type="molecule type" value="Genomic_DNA"/>
</dbReference>
<dbReference type="PROSITE" id="PS51257">
    <property type="entry name" value="PROKAR_LIPOPROTEIN"/>
    <property type="match status" value="1"/>
</dbReference>
<keyword evidence="2" id="KW-1185">Reference proteome</keyword>
<evidence type="ECO:0000313" key="2">
    <source>
        <dbReference type="Proteomes" id="UP000826254"/>
    </source>
</evidence>
<proteinExistence type="predicted"/>
<sequence length="64" mass="6280">MLRSPRSRTGGSTLAAVGRIHPRLVATAVTVLACVLVLLLTADVAAAADVAVDPSGVGDVSSGP</sequence>
<dbReference type="KEGG" id="hmp:K6T50_01790"/>
<name>A0A8T8WDI8_9EURY</name>
<protein>
    <submittedName>
        <fullName evidence="1">Uncharacterized protein</fullName>
    </submittedName>
</protein>